<dbReference type="Proteomes" id="UP001212803">
    <property type="component" value="Chromosome"/>
</dbReference>
<organism evidence="6 7">
    <name type="scientific">Tepidiforma flava</name>
    <dbReference type="NCBI Taxonomy" id="3004094"/>
    <lineage>
        <taxon>Bacteria</taxon>
        <taxon>Bacillati</taxon>
        <taxon>Chloroflexota</taxon>
        <taxon>Tepidiformia</taxon>
        <taxon>Tepidiformales</taxon>
        <taxon>Tepidiformaceae</taxon>
        <taxon>Tepidiforma</taxon>
    </lineage>
</organism>
<accession>A0ABY7M812</accession>
<dbReference type="RefSeq" id="WP_270056673.1">
    <property type="nucleotide sequence ID" value="NZ_CP115149.1"/>
</dbReference>
<keyword evidence="7" id="KW-1185">Reference proteome</keyword>
<feature type="compositionally biased region" description="Basic residues" evidence="3">
    <location>
        <begin position="143"/>
        <end position="155"/>
    </location>
</feature>
<evidence type="ECO:0000313" key="7">
    <source>
        <dbReference type="Proteomes" id="UP001212803"/>
    </source>
</evidence>
<keyword evidence="1 4" id="KW-0732">Signal</keyword>
<evidence type="ECO:0000256" key="4">
    <source>
        <dbReference type="SAM" id="SignalP"/>
    </source>
</evidence>
<dbReference type="InterPro" id="IPR014755">
    <property type="entry name" value="Cu-Rt/internalin_Ig-like"/>
</dbReference>
<proteinExistence type="predicted"/>
<reference evidence="6 7" key="1">
    <citation type="journal article" date="2023" name="ISME J.">
        <title>Thermophilic Dehalococcoidia with unusual traits shed light on an unexpected past.</title>
        <authorList>
            <person name="Palmer M."/>
            <person name="Covington J.K."/>
            <person name="Zhou E.M."/>
            <person name="Thomas S.C."/>
            <person name="Habib N."/>
            <person name="Seymour C.O."/>
            <person name="Lai D."/>
            <person name="Johnston J."/>
            <person name="Hashimi A."/>
            <person name="Jiao J.Y."/>
            <person name="Muok A.R."/>
            <person name="Liu L."/>
            <person name="Xian W.D."/>
            <person name="Zhi X.Y."/>
            <person name="Li M.M."/>
            <person name="Silva L.P."/>
            <person name="Bowen B.P."/>
            <person name="Louie K."/>
            <person name="Briegel A."/>
            <person name="Pett-Ridge J."/>
            <person name="Weber P.K."/>
            <person name="Tocheva E.I."/>
            <person name="Woyke T."/>
            <person name="Northen T.R."/>
            <person name="Mayali X."/>
            <person name="Li W.J."/>
            <person name="Hedlund B.P."/>
        </authorList>
    </citation>
    <scope>NUCLEOTIDE SEQUENCE [LARGE SCALE GENOMIC DNA]</scope>
    <source>
        <strain evidence="6 7">YIM 72310</strain>
    </source>
</reference>
<feature type="region of interest" description="Disordered" evidence="3">
    <location>
        <begin position="122"/>
        <end position="171"/>
    </location>
</feature>
<evidence type="ECO:0000256" key="2">
    <source>
        <dbReference type="ARBA" id="ARBA00023008"/>
    </source>
</evidence>
<dbReference type="InterPro" id="IPR014756">
    <property type="entry name" value="Ig_E-set"/>
</dbReference>
<evidence type="ECO:0000259" key="5">
    <source>
        <dbReference type="Pfam" id="PF04234"/>
    </source>
</evidence>
<evidence type="ECO:0000313" key="6">
    <source>
        <dbReference type="EMBL" id="WBL36148.1"/>
    </source>
</evidence>
<dbReference type="InterPro" id="IPR007348">
    <property type="entry name" value="CopC_dom"/>
</dbReference>
<feature type="domain" description="CopC" evidence="5">
    <location>
        <begin position="23"/>
        <end position="121"/>
    </location>
</feature>
<dbReference type="SUPFAM" id="SSF81296">
    <property type="entry name" value="E set domains"/>
    <property type="match status" value="1"/>
</dbReference>
<dbReference type="EMBL" id="CP115149">
    <property type="protein sequence ID" value="WBL36148.1"/>
    <property type="molecule type" value="Genomic_DNA"/>
</dbReference>
<feature type="chain" id="PRO_5047116137" evidence="4">
    <location>
        <begin position="25"/>
        <end position="171"/>
    </location>
</feature>
<dbReference type="Gene3D" id="2.60.40.1220">
    <property type="match status" value="1"/>
</dbReference>
<sequence>MKLAAAIAAGLLALAAASAAFAHAEPSRATPGDGAVLNEPPTEIVLVMTQDMARQAGANDIKVFDAAGNEVTREAAVIDPNDRRRLSVALPADLAPGEYVVRWTTLSADDGDTASGELRFRYDPAAAPSPGREVLQESLLGGTRRRGRPRRRCRGASRAERGGCSRRPSGR</sequence>
<evidence type="ECO:0000256" key="3">
    <source>
        <dbReference type="SAM" id="MobiDB-lite"/>
    </source>
</evidence>
<evidence type="ECO:0000256" key="1">
    <source>
        <dbReference type="ARBA" id="ARBA00022729"/>
    </source>
</evidence>
<protein>
    <submittedName>
        <fullName evidence="6">Copper resistance protein CopC</fullName>
    </submittedName>
</protein>
<keyword evidence="2" id="KW-0186">Copper</keyword>
<name>A0ABY7M812_9CHLR</name>
<gene>
    <name evidence="6" type="ORF">O0235_00560</name>
</gene>
<feature type="signal peptide" evidence="4">
    <location>
        <begin position="1"/>
        <end position="24"/>
    </location>
</feature>
<dbReference type="Pfam" id="PF04234">
    <property type="entry name" value="CopC"/>
    <property type="match status" value="1"/>
</dbReference>